<dbReference type="PROSITE" id="PS51257">
    <property type="entry name" value="PROKAR_LIPOPROTEIN"/>
    <property type="match status" value="1"/>
</dbReference>
<gene>
    <name evidence="2" type="ORF">SMC7_06795</name>
</gene>
<dbReference type="OrthoDB" id="9807081at2"/>
<proteinExistence type="predicted"/>
<dbReference type="InterPro" id="IPR006127">
    <property type="entry name" value="ZnuA-like"/>
</dbReference>
<organism evidence="2 3">
    <name type="scientific">Candidatus Cryosericum terrychapinii</name>
    <dbReference type="NCBI Taxonomy" id="2290919"/>
    <lineage>
        <taxon>Bacteria</taxon>
        <taxon>Pseudomonadati</taxon>
        <taxon>Caldisericota/Cryosericota group</taxon>
        <taxon>Candidatus Cryosericota</taxon>
        <taxon>Candidatus Cryosericia</taxon>
        <taxon>Candidatus Cryosericales</taxon>
        <taxon>Candidatus Cryosericaceae</taxon>
        <taxon>Candidatus Cryosericum</taxon>
    </lineage>
</organism>
<reference evidence="2 3" key="1">
    <citation type="submission" date="2018-09" db="EMBL/GenBank/DDBJ databases">
        <title>Discovery and Ecogenomic Context for Candidatus Cryosericales, a Global Caldiserica Order Active in Thawing Permafrost.</title>
        <authorList>
            <person name="Martinez M.A."/>
            <person name="Woodcroft B.J."/>
            <person name="Ignacio Espinoza J.C."/>
            <person name="Zayed A."/>
            <person name="Singleton C.M."/>
            <person name="Boyd J."/>
            <person name="Li Y.-F."/>
            <person name="Purvine S."/>
            <person name="Maughan H."/>
            <person name="Hodgkins S.B."/>
            <person name="Anderson D."/>
            <person name="Sederholm M."/>
            <person name="Temperton B."/>
            <person name="Saleska S.R."/>
            <person name="Tyson G.W."/>
            <person name="Rich V.I."/>
        </authorList>
    </citation>
    <scope>NUCLEOTIDE SEQUENCE [LARGE SCALE GENOMIC DNA]</scope>
    <source>
        <strain evidence="2 3">SMC7</strain>
    </source>
</reference>
<keyword evidence="1" id="KW-0732">Signal</keyword>
<dbReference type="SUPFAM" id="SSF53807">
    <property type="entry name" value="Helical backbone' metal receptor"/>
    <property type="match status" value="1"/>
</dbReference>
<evidence type="ECO:0008006" key="4">
    <source>
        <dbReference type="Google" id="ProtNLM"/>
    </source>
</evidence>
<dbReference type="AlphaFoldDB" id="A0A398CSP9"/>
<dbReference type="GO" id="GO:0030001">
    <property type="term" value="P:metal ion transport"/>
    <property type="evidence" value="ECO:0007669"/>
    <property type="project" value="InterPro"/>
</dbReference>
<sequence length="274" mass="28772">MKKLRMILAFTMVVTMAVSGCGPRTVVRPTIISGTIKPVALIAQAIAGTALQVQVLAGDDGAPLLNARELVSASAVVFQAGTPIDAWSNEMEQGGVRFVSLSAALEKGTPDGPWLSFRDSAEMARLMRDTLDALYPELKEQFDSRYAVFMDQCSQADGRLKRLVWSAGTRAFLAEDTTWSSAAGDFGLRVVVQPGLKGLDLSGAEAALRVADWGSGEKTQVVVVNVAPGGSTGVSRQSNGIIACSLDALGATAEGAFVPWLEQQLTLLGSAIGK</sequence>
<keyword evidence="3" id="KW-1185">Reference proteome</keyword>
<feature type="signal peptide" evidence="1">
    <location>
        <begin position="1"/>
        <end position="20"/>
    </location>
</feature>
<dbReference type="Gene3D" id="3.40.50.1980">
    <property type="entry name" value="Nitrogenase molybdenum iron protein domain"/>
    <property type="match status" value="1"/>
</dbReference>
<dbReference type="Pfam" id="PF01297">
    <property type="entry name" value="ZnuA"/>
    <property type="match status" value="1"/>
</dbReference>
<dbReference type="Proteomes" id="UP000266328">
    <property type="component" value="Unassembled WGS sequence"/>
</dbReference>
<comment type="caution">
    <text evidence="2">The sequence shown here is derived from an EMBL/GenBank/DDBJ whole genome shotgun (WGS) entry which is preliminary data.</text>
</comment>
<evidence type="ECO:0000256" key="1">
    <source>
        <dbReference type="SAM" id="SignalP"/>
    </source>
</evidence>
<dbReference type="RefSeq" id="WP_119089593.1">
    <property type="nucleotide sequence ID" value="NZ_QXIS01000034.1"/>
</dbReference>
<feature type="chain" id="PRO_5017323175" description="Zinc ABC transporter substrate-binding protein" evidence="1">
    <location>
        <begin position="21"/>
        <end position="274"/>
    </location>
</feature>
<evidence type="ECO:0000313" key="2">
    <source>
        <dbReference type="EMBL" id="RIE05635.1"/>
    </source>
</evidence>
<dbReference type="EMBL" id="QXIS01000034">
    <property type="protein sequence ID" value="RIE05635.1"/>
    <property type="molecule type" value="Genomic_DNA"/>
</dbReference>
<protein>
    <recommendedName>
        <fullName evidence="4">Zinc ABC transporter substrate-binding protein</fullName>
    </recommendedName>
</protein>
<evidence type="ECO:0000313" key="3">
    <source>
        <dbReference type="Proteomes" id="UP000266328"/>
    </source>
</evidence>
<name>A0A398CSP9_9BACT</name>
<dbReference type="GO" id="GO:0046872">
    <property type="term" value="F:metal ion binding"/>
    <property type="evidence" value="ECO:0007669"/>
    <property type="project" value="InterPro"/>
</dbReference>
<accession>A0A398CSP9</accession>